<evidence type="ECO:0000313" key="5">
    <source>
        <dbReference type="EMBL" id="MVZ97473.1"/>
    </source>
</evidence>
<dbReference type="Gene3D" id="3.40.50.1820">
    <property type="entry name" value="alpha/beta hydrolase"/>
    <property type="match status" value="1"/>
</dbReference>
<gene>
    <name evidence="5" type="ORF">EUU23_07115</name>
</gene>
<evidence type="ECO:0000256" key="3">
    <source>
        <dbReference type="ARBA" id="ARBA00023098"/>
    </source>
</evidence>
<accession>A0A6I4LZG1</accession>
<dbReference type="PANTHER" id="PTHR10272">
    <property type="entry name" value="PLATELET-ACTIVATING FACTOR ACETYLHYDROLASE"/>
    <property type="match status" value="1"/>
</dbReference>
<dbReference type="Proteomes" id="UP000471147">
    <property type="component" value="Unassembled WGS sequence"/>
</dbReference>
<feature type="domain" description="PET hydrolase/cutinase-like" evidence="4">
    <location>
        <begin position="153"/>
        <end position="256"/>
    </location>
</feature>
<dbReference type="GO" id="GO:0003847">
    <property type="term" value="F:1-alkyl-2-acetylglycerophosphocholine esterase activity"/>
    <property type="evidence" value="ECO:0007669"/>
    <property type="project" value="TreeGrafter"/>
</dbReference>
<dbReference type="InterPro" id="IPR029058">
    <property type="entry name" value="AB_hydrolase_fold"/>
</dbReference>
<dbReference type="PANTHER" id="PTHR10272:SF0">
    <property type="entry name" value="PLATELET-ACTIVATING FACTOR ACETYLHYDROLASE"/>
    <property type="match status" value="1"/>
</dbReference>
<evidence type="ECO:0000313" key="6">
    <source>
        <dbReference type="Proteomes" id="UP000471147"/>
    </source>
</evidence>
<comment type="caution">
    <text evidence="5">The sequence shown here is derived from an EMBL/GenBank/DDBJ whole genome shotgun (WGS) entry which is preliminary data.</text>
</comment>
<reference evidence="5 6" key="1">
    <citation type="submission" date="2019-01" db="EMBL/GenBank/DDBJ databases">
        <title>Sphingorhabdus lacus sp.nov., isolated from an oligotrophic freshwater lake.</title>
        <authorList>
            <person name="Park M."/>
        </authorList>
    </citation>
    <scope>NUCLEOTIDE SEQUENCE [LARGE SCALE GENOMIC DNA]</scope>
    <source>
        <strain evidence="5 6">IMCC26285</strain>
    </source>
</reference>
<dbReference type="InterPro" id="IPR041127">
    <property type="entry name" value="PET_hydrolase/cutinase-like"/>
</dbReference>
<keyword evidence="6" id="KW-1185">Reference proteome</keyword>
<proteinExistence type="predicted"/>
<dbReference type="AlphaFoldDB" id="A0A6I4LZG1"/>
<dbReference type="EMBL" id="SDWJ01000001">
    <property type="protein sequence ID" value="MVZ97473.1"/>
    <property type="molecule type" value="Genomic_DNA"/>
</dbReference>
<dbReference type="GO" id="GO:0016042">
    <property type="term" value="P:lipid catabolic process"/>
    <property type="evidence" value="ECO:0007669"/>
    <property type="project" value="UniProtKB-KW"/>
</dbReference>
<sequence>MNVSALLWINSKEGLFSDDTDDGVDKPMTKMKRAVGVLLALISSAALSQPAERQPYAVPPMDAPQLAAIGPDEIGMQTGEIVLPNVVTLTTSGITHAPRTIKYRVWYPSKHAPGSIRTSFKHALPKPDGSGLQFAIPSLAVENADIAGNQRHPLVIVSHGYNGWDSFMTWLTENLATKGYVVVAIDHMDRRATGGAELAVSFGNVLINRAADQRAVIEYFASRAADDRDHLGRVIDVNKIGIIGYSMGGFGALATAGMDYDPASSVFAQLPVEARAAIFDSQAKGAPVAAKIKAVVALAPFGGRPESRAWTSASLAKSTKPILVIGGSEDDIVDTRQGVSWIFEQMVVKPRHLLLFLNARHNVGGNPPPPEANDDFSTREYFAEPVWRAERINAINQHFITAFLDLHLKGDAEKAVFLNVPTRQSGDGVWPLSPMENVGGKKASAKESGYWPGFQRRWALGLEMRYSSADGAQ</sequence>
<dbReference type="Pfam" id="PF12740">
    <property type="entry name" value="PETase"/>
    <property type="match status" value="1"/>
</dbReference>
<evidence type="ECO:0000256" key="2">
    <source>
        <dbReference type="ARBA" id="ARBA00022963"/>
    </source>
</evidence>
<protein>
    <recommendedName>
        <fullName evidence="4">PET hydrolase/cutinase-like domain-containing protein</fullName>
    </recommendedName>
</protein>
<evidence type="ECO:0000256" key="1">
    <source>
        <dbReference type="ARBA" id="ARBA00022801"/>
    </source>
</evidence>
<evidence type="ECO:0000259" key="4">
    <source>
        <dbReference type="Pfam" id="PF12740"/>
    </source>
</evidence>
<name>A0A6I4LZG1_9SPHN</name>
<organism evidence="5 6">
    <name type="scientific">Sphingorhabdus profundilacus</name>
    <dbReference type="NCBI Taxonomy" id="2509718"/>
    <lineage>
        <taxon>Bacteria</taxon>
        <taxon>Pseudomonadati</taxon>
        <taxon>Pseudomonadota</taxon>
        <taxon>Alphaproteobacteria</taxon>
        <taxon>Sphingomonadales</taxon>
        <taxon>Sphingomonadaceae</taxon>
        <taxon>Sphingorhabdus</taxon>
    </lineage>
</organism>
<keyword evidence="3" id="KW-0443">Lipid metabolism</keyword>
<keyword evidence="2" id="KW-0442">Lipid degradation</keyword>
<keyword evidence="1" id="KW-0378">Hydrolase</keyword>
<dbReference type="SUPFAM" id="SSF53474">
    <property type="entry name" value="alpha/beta-Hydrolases"/>
    <property type="match status" value="1"/>
</dbReference>